<reference evidence="6 7" key="1">
    <citation type="submission" date="2015-04" db="EMBL/GenBank/DDBJ databases">
        <title>The draft genome sequence of Roseovarius sp.R12b.</title>
        <authorList>
            <person name="Li G."/>
            <person name="Lai Q."/>
            <person name="Shao Z."/>
            <person name="Yan P."/>
        </authorList>
    </citation>
    <scope>NUCLEOTIDE SEQUENCE [LARGE SCALE GENOMIC DNA]</scope>
    <source>
        <strain evidence="6 7">R12B</strain>
    </source>
</reference>
<feature type="domain" description="Solute-binding protein family 5" evidence="5">
    <location>
        <begin position="97"/>
        <end position="447"/>
    </location>
</feature>
<dbReference type="GO" id="GO:0015833">
    <property type="term" value="P:peptide transport"/>
    <property type="evidence" value="ECO:0007669"/>
    <property type="project" value="TreeGrafter"/>
</dbReference>
<dbReference type="GO" id="GO:0043190">
    <property type="term" value="C:ATP-binding cassette (ABC) transporter complex"/>
    <property type="evidence" value="ECO:0007669"/>
    <property type="project" value="InterPro"/>
</dbReference>
<dbReference type="SUPFAM" id="SSF53850">
    <property type="entry name" value="Periplasmic binding protein-like II"/>
    <property type="match status" value="1"/>
</dbReference>
<dbReference type="PIRSF" id="PIRSF002741">
    <property type="entry name" value="MppA"/>
    <property type="match status" value="1"/>
</dbReference>
<keyword evidence="7" id="KW-1185">Reference proteome</keyword>
<keyword evidence="4" id="KW-0732">Signal</keyword>
<dbReference type="Gene3D" id="3.40.190.10">
    <property type="entry name" value="Periplasmic binding protein-like II"/>
    <property type="match status" value="1"/>
</dbReference>
<comment type="similarity">
    <text evidence="2">Belongs to the bacterial solute-binding protein 5 family.</text>
</comment>
<name>A0A0T5NZY9_9RHOB</name>
<dbReference type="EMBL" id="LAXJ01000002">
    <property type="protein sequence ID" value="KRS14443.1"/>
    <property type="molecule type" value="Genomic_DNA"/>
</dbReference>
<dbReference type="STRING" id="1641875.XM53_01605"/>
<evidence type="ECO:0000256" key="1">
    <source>
        <dbReference type="ARBA" id="ARBA00004418"/>
    </source>
</evidence>
<dbReference type="InterPro" id="IPR006311">
    <property type="entry name" value="TAT_signal"/>
</dbReference>
<dbReference type="Pfam" id="PF00496">
    <property type="entry name" value="SBP_bac_5"/>
    <property type="match status" value="1"/>
</dbReference>
<comment type="caution">
    <text evidence="6">The sequence shown here is derived from an EMBL/GenBank/DDBJ whole genome shotgun (WGS) entry which is preliminary data.</text>
</comment>
<evidence type="ECO:0000313" key="7">
    <source>
        <dbReference type="Proteomes" id="UP000051295"/>
    </source>
</evidence>
<evidence type="ECO:0000256" key="4">
    <source>
        <dbReference type="ARBA" id="ARBA00022729"/>
    </source>
</evidence>
<evidence type="ECO:0000313" key="6">
    <source>
        <dbReference type="EMBL" id="KRS14443.1"/>
    </source>
</evidence>
<dbReference type="Gene3D" id="3.10.105.10">
    <property type="entry name" value="Dipeptide-binding Protein, Domain 3"/>
    <property type="match status" value="1"/>
</dbReference>
<protein>
    <submittedName>
        <fullName evidence="6">Peptide ABC transporter substrate-binding protein</fullName>
    </submittedName>
</protein>
<dbReference type="OrthoDB" id="9803988at2"/>
<dbReference type="CDD" id="cd08503">
    <property type="entry name" value="PBP2_NikA_DppA_OppA_like_17"/>
    <property type="match status" value="1"/>
</dbReference>
<dbReference type="PANTHER" id="PTHR30290">
    <property type="entry name" value="PERIPLASMIC BINDING COMPONENT OF ABC TRANSPORTER"/>
    <property type="match status" value="1"/>
</dbReference>
<proteinExistence type="inferred from homology"/>
<dbReference type="AlphaFoldDB" id="A0A0T5NZY9"/>
<evidence type="ECO:0000259" key="5">
    <source>
        <dbReference type="Pfam" id="PF00496"/>
    </source>
</evidence>
<dbReference type="GO" id="GO:0030288">
    <property type="term" value="C:outer membrane-bounded periplasmic space"/>
    <property type="evidence" value="ECO:0007669"/>
    <property type="project" value="UniProtKB-ARBA"/>
</dbReference>
<dbReference type="GO" id="GO:1904680">
    <property type="term" value="F:peptide transmembrane transporter activity"/>
    <property type="evidence" value="ECO:0007669"/>
    <property type="project" value="TreeGrafter"/>
</dbReference>
<evidence type="ECO:0000256" key="2">
    <source>
        <dbReference type="ARBA" id="ARBA00005695"/>
    </source>
</evidence>
<gene>
    <name evidence="6" type="ORF">XM53_01605</name>
</gene>
<dbReference type="PROSITE" id="PS51318">
    <property type="entry name" value="TAT"/>
    <property type="match status" value="1"/>
</dbReference>
<dbReference type="Proteomes" id="UP000051295">
    <property type="component" value="Unassembled WGS sequence"/>
</dbReference>
<dbReference type="InterPro" id="IPR039424">
    <property type="entry name" value="SBP_5"/>
</dbReference>
<dbReference type="RefSeq" id="WP_057789597.1">
    <property type="nucleotide sequence ID" value="NZ_LAXJ01000002.1"/>
</dbReference>
<dbReference type="InterPro" id="IPR030678">
    <property type="entry name" value="Peptide/Ni-bd"/>
</dbReference>
<keyword evidence="3" id="KW-0813">Transport</keyword>
<evidence type="ECO:0000256" key="3">
    <source>
        <dbReference type="ARBA" id="ARBA00022448"/>
    </source>
</evidence>
<organism evidence="6 7">
    <name type="scientific">Roseovarius atlanticus</name>
    <dbReference type="NCBI Taxonomy" id="1641875"/>
    <lineage>
        <taxon>Bacteria</taxon>
        <taxon>Pseudomonadati</taxon>
        <taxon>Pseudomonadota</taxon>
        <taxon>Alphaproteobacteria</taxon>
        <taxon>Rhodobacterales</taxon>
        <taxon>Roseobacteraceae</taxon>
        <taxon>Roseovarius</taxon>
    </lineage>
</organism>
<sequence length="532" mass="58896">MDFLDKLTRDLRTRRISRRRFMQQGLAAGATVSALSLTADMVQAQTPKKGGHLRVARGHGATTDKLDPGVIENGYTIGLSLGGYQGYLTEIAPDGSLAPSLAESWESSPDAKTWTFKLRDGLEFHNGRTVKASDVIASINHHRGEGNTSAAGPLVAPVVDLKADGDLIVVVELDSGNADFPFIMTDYHLPVMPANDDGTMNWQDYIGCGSYVLDNYDAGVSSSLSRHANHWSDDVAFFDTVEVLSIIDQNARTSALVSGDVHVIDRVDLKTAALLGRRPGVNLKTTTGTLHYSLPMLCDVDPYTDNNIRLAVKYAIDRQELVDKILFGYGEVGNDHPIGSGQRFYNDELEQRTYDPDRAKFHLKEAGMDSIQLEIMASEAAFAGAVDAAILIQNSAKGAGIDLKVNRQPNDGFWADHWIKSPFITSYWSGRPVEDQMFSTTYQTGVAWNESKWSNERFDKLLIEARAELDEAKRRDMYFEMQKILNEQGGSAIPMFASYVFGVGDDVGMPENLATNWDLDGERYMERWWLNA</sequence>
<dbReference type="PATRIC" id="fig|1641875.4.peg.1410"/>
<dbReference type="PANTHER" id="PTHR30290:SF10">
    <property type="entry name" value="PERIPLASMIC OLIGOPEPTIDE-BINDING PROTEIN-RELATED"/>
    <property type="match status" value="1"/>
</dbReference>
<accession>A0A0T5NZY9</accession>
<dbReference type="InterPro" id="IPR000914">
    <property type="entry name" value="SBP_5_dom"/>
</dbReference>
<comment type="subcellular location">
    <subcellularLocation>
        <location evidence="1">Periplasm</location>
    </subcellularLocation>
</comment>